<feature type="compositionally biased region" description="Basic and acidic residues" evidence="1">
    <location>
        <begin position="575"/>
        <end position="591"/>
    </location>
</feature>
<feature type="compositionally biased region" description="Basic and acidic residues" evidence="1">
    <location>
        <begin position="432"/>
        <end position="444"/>
    </location>
</feature>
<feature type="region of interest" description="Disordered" evidence="1">
    <location>
        <begin position="171"/>
        <end position="192"/>
    </location>
</feature>
<feature type="compositionally biased region" description="Polar residues" evidence="1">
    <location>
        <begin position="72"/>
        <end position="81"/>
    </location>
</feature>
<feature type="compositionally biased region" description="Low complexity" evidence="1">
    <location>
        <begin position="216"/>
        <end position="225"/>
    </location>
</feature>
<feature type="region of interest" description="Disordered" evidence="1">
    <location>
        <begin position="301"/>
        <end position="334"/>
    </location>
</feature>
<keyword evidence="3" id="KW-1185">Reference proteome</keyword>
<organism evidence="2 3">
    <name type="scientific">Amanita thiersii Skay4041</name>
    <dbReference type="NCBI Taxonomy" id="703135"/>
    <lineage>
        <taxon>Eukaryota</taxon>
        <taxon>Fungi</taxon>
        <taxon>Dikarya</taxon>
        <taxon>Basidiomycota</taxon>
        <taxon>Agaricomycotina</taxon>
        <taxon>Agaricomycetes</taxon>
        <taxon>Agaricomycetidae</taxon>
        <taxon>Agaricales</taxon>
        <taxon>Pluteineae</taxon>
        <taxon>Amanitaceae</taxon>
        <taxon>Amanita</taxon>
    </lineage>
</organism>
<dbReference type="AlphaFoldDB" id="A0A2A9NLY6"/>
<reference evidence="2 3" key="1">
    <citation type="submission" date="2014-02" db="EMBL/GenBank/DDBJ databases">
        <title>Transposable element dynamics among asymbiotic and ectomycorrhizal Amanita fungi.</title>
        <authorList>
            <consortium name="DOE Joint Genome Institute"/>
            <person name="Hess J."/>
            <person name="Skrede I."/>
            <person name="Wolfe B."/>
            <person name="LaButti K."/>
            <person name="Ohm R.A."/>
            <person name="Grigoriev I.V."/>
            <person name="Pringle A."/>
        </authorList>
    </citation>
    <scope>NUCLEOTIDE SEQUENCE [LARGE SCALE GENOMIC DNA]</scope>
    <source>
        <strain evidence="2 3">SKay4041</strain>
    </source>
</reference>
<dbReference type="STRING" id="703135.A0A2A9NLY6"/>
<dbReference type="EMBL" id="KZ302052">
    <property type="protein sequence ID" value="PFH48730.1"/>
    <property type="molecule type" value="Genomic_DNA"/>
</dbReference>
<evidence type="ECO:0000313" key="2">
    <source>
        <dbReference type="EMBL" id="PFH48730.1"/>
    </source>
</evidence>
<sequence length="971" mass="107476">MFSAAGSMTMSTTPGSRSNQTTQKYYSDGFSFRVFRAPVISSYPYTATAKVDPAYRPAHTDMRPKYDWQPTYHDSINGRTQTADDRARAPRYFSDSHREPDNRRASTPYSVYVESPEDFIYERPRSPKSDLYSVSDFDTSSISTPLSTFSPTISDCSTLPSPEQSIVELERSEYSDPSTPIEEIDSQVDTKRSASQLYSTYNQRDRADLGYHSVVPTTTRTPPTRSGSTDEYRFNNDTRRLPGTGYSRTGNQPPPMIHPGPIAVPPPYAESVVSSESDDEVHILARINAQYNAAASSFVPNRRNSISGRDYPNPTSVLPSVSRLSSGQTPESDVHRLYSEQPLTNSPVEIQFSNAATYPSSRGRESPPGRYSPEQITINTDSLPISTPYRSTTSTGLPPQIYPTGDFIPPLAELELESHAKGRPAAPSRGNVEMRHSPPNERHSPPSRSRRSPETADRVLDGIHDRPSPPPVNTGRRYPDYECPPRYPENQKSSPLHFSQDGRSSRATDQVQTNGYSSRGLREQSSSWSVLAEPSTPAHLPATAMFPPNVQYSDEYDGVDRTRNPSHRQSRDRHHSSSKDPTRAGDSERTRGARANVKTGSPTLPVSETLQQVAPVVRNPSPVEGGKPVQTSRSSHKVYENGDISDREPIYRNTHVNNDRAHKVQSGSPKERAGSLRQDQAVHSVPIQSVAPIQAAGEKYPEYDRKRKESVTKRHAPVNAAENLGPIKSTSPPPPPIAVSPTLVPVARQAPQPTNPKLQTLSDQSRSHSRSATPAVPDSQGPYQRPHRRHSDGDRTLAGASSGNYNANQRSASSSPPAVPAASLSAYPSRAPTAPGEPHRRYSDSDVPEPQPPSFQIMPTNTRRSQRDASATPRRLTPVTRTVRWNDNLICPSPILASQRRKGWFNRRGDQLWTNDGQYKPAPAGQEYPPDLDDYPEYGYGWMNEEGVRIDMGHRLIPKVPLRSALKQTQA</sequence>
<proteinExistence type="predicted"/>
<feature type="compositionally biased region" description="Basic and acidic residues" evidence="1">
    <location>
        <begin position="699"/>
        <end position="712"/>
    </location>
</feature>
<feature type="region of interest" description="Disordered" evidence="1">
    <location>
        <begin position="357"/>
        <end position="406"/>
    </location>
</feature>
<feature type="compositionally biased region" description="Basic and acidic residues" evidence="1">
    <location>
        <begin position="637"/>
        <end position="650"/>
    </location>
</feature>
<feature type="region of interest" description="Disordered" evidence="1">
    <location>
        <begin position="419"/>
        <end position="875"/>
    </location>
</feature>
<name>A0A2A9NLY6_9AGAR</name>
<dbReference type="Proteomes" id="UP000242287">
    <property type="component" value="Unassembled WGS sequence"/>
</dbReference>
<feature type="compositionally biased region" description="Low complexity" evidence="1">
    <location>
        <begin position="811"/>
        <end position="829"/>
    </location>
</feature>
<protein>
    <submittedName>
        <fullName evidence="2">Uncharacterized protein</fullName>
    </submittedName>
</protein>
<feature type="compositionally biased region" description="Basic and acidic residues" evidence="1">
    <location>
        <begin position="228"/>
        <end position="240"/>
    </location>
</feature>
<evidence type="ECO:0000313" key="3">
    <source>
        <dbReference type="Proteomes" id="UP000242287"/>
    </source>
</evidence>
<feature type="compositionally biased region" description="Polar residues" evidence="1">
    <location>
        <begin position="751"/>
        <end position="764"/>
    </location>
</feature>
<feature type="compositionally biased region" description="Basic residues" evidence="1">
    <location>
        <begin position="564"/>
        <end position="574"/>
    </location>
</feature>
<feature type="compositionally biased region" description="Basic and acidic residues" evidence="1">
    <location>
        <begin position="82"/>
        <end position="104"/>
    </location>
</feature>
<accession>A0A2A9NLY6</accession>
<feature type="compositionally biased region" description="Polar residues" evidence="1">
    <location>
        <begin position="799"/>
        <end position="810"/>
    </location>
</feature>
<feature type="compositionally biased region" description="Basic and acidic residues" evidence="1">
    <location>
        <begin position="451"/>
        <end position="467"/>
    </location>
</feature>
<gene>
    <name evidence="2" type="ORF">AMATHDRAFT_5532</name>
</gene>
<evidence type="ECO:0000256" key="1">
    <source>
        <dbReference type="SAM" id="MobiDB-lite"/>
    </source>
</evidence>
<feature type="region of interest" description="Disordered" evidence="1">
    <location>
        <begin position="69"/>
        <end position="106"/>
    </location>
</feature>
<feature type="region of interest" description="Disordered" evidence="1">
    <location>
        <begin position="214"/>
        <end position="255"/>
    </location>
</feature>
<feature type="compositionally biased region" description="Polar residues" evidence="1">
    <location>
        <begin position="598"/>
        <end position="612"/>
    </location>
</feature>
<feature type="region of interest" description="Disordered" evidence="1">
    <location>
        <begin position="1"/>
        <end position="22"/>
    </location>
</feature>
<feature type="compositionally biased region" description="Polar residues" evidence="1">
    <location>
        <begin position="490"/>
        <end position="529"/>
    </location>
</feature>
<feature type="compositionally biased region" description="Polar residues" evidence="1">
    <location>
        <begin position="374"/>
        <end position="397"/>
    </location>
</feature>
<feature type="compositionally biased region" description="Polar residues" evidence="1">
    <location>
        <begin position="301"/>
        <end position="331"/>
    </location>
</feature>
<dbReference type="OrthoDB" id="3255922at2759"/>